<dbReference type="InterPro" id="IPR056176">
    <property type="entry name" value="TPR_COPA_B"/>
</dbReference>
<dbReference type="GO" id="GO:0000139">
    <property type="term" value="C:Golgi membrane"/>
    <property type="evidence" value="ECO:0007669"/>
    <property type="project" value="UniProtKB-SubCell"/>
</dbReference>
<keyword evidence="7" id="KW-0677">Repeat</keyword>
<evidence type="ECO:0000313" key="20">
    <source>
        <dbReference type="EMBL" id="EED92694.1"/>
    </source>
</evidence>
<keyword evidence="6 15" id="KW-0853">WD repeat</keyword>
<dbReference type="FunFam" id="1.25.40.470:FF:000001">
    <property type="entry name" value="Coatomer subunit beta"/>
    <property type="match status" value="1"/>
</dbReference>
<keyword evidence="10" id="KW-0333">Golgi apparatus</keyword>
<organism evidence="20 21">
    <name type="scientific">Thalassiosira pseudonana</name>
    <name type="common">Marine diatom</name>
    <name type="synonym">Cyclotella nana</name>
    <dbReference type="NCBI Taxonomy" id="35128"/>
    <lineage>
        <taxon>Eukaryota</taxon>
        <taxon>Sar</taxon>
        <taxon>Stramenopiles</taxon>
        <taxon>Ochrophyta</taxon>
        <taxon>Bacillariophyta</taxon>
        <taxon>Coscinodiscophyceae</taxon>
        <taxon>Thalassiosirophycidae</taxon>
        <taxon>Thalassiosirales</taxon>
        <taxon>Thalassiosiraceae</taxon>
        <taxon>Thalassiosira</taxon>
    </lineage>
</organism>
<dbReference type="OMA" id="YVDYYPQ"/>
<feature type="compositionally biased region" description="Polar residues" evidence="17">
    <location>
        <begin position="26"/>
        <end position="37"/>
    </location>
</feature>
<evidence type="ECO:0000256" key="8">
    <source>
        <dbReference type="ARBA" id="ARBA00022892"/>
    </source>
</evidence>
<dbReference type="PANTHER" id="PTHR19876:SF2">
    <property type="entry name" value="COATOMER SUBUNIT BETA"/>
    <property type="match status" value="1"/>
</dbReference>
<dbReference type="InterPro" id="IPR006692">
    <property type="entry name" value="Beta-prop_COPA/B_2nd"/>
</dbReference>
<comment type="similarity">
    <text evidence="3">Belongs to the WD repeat COPB2 family.</text>
</comment>
<dbReference type="InterPro" id="IPR036322">
    <property type="entry name" value="WD40_repeat_dom_sf"/>
</dbReference>
<evidence type="ECO:0000256" key="2">
    <source>
        <dbReference type="ARBA" id="ARBA00004347"/>
    </source>
</evidence>
<feature type="region of interest" description="Disordered" evidence="17">
    <location>
        <begin position="16"/>
        <end position="38"/>
    </location>
</feature>
<reference evidence="20 21" key="1">
    <citation type="journal article" date="2004" name="Science">
        <title>The genome of the diatom Thalassiosira pseudonana: ecology, evolution, and metabolism.</title>
        <authorList>
            <person name="Armbrust E.V."/>
            <person name="Berges J.A."/>
            <person name="Bowler C."/>
            <person name="Green B.R."/>
            <person name="Martinez D."/>
            <person name="Putnam N.H."/>
            <person name="Zhou S."/>
            <person name="Allen A.E."/>
            <person name="Apt K.E."/>
            <person name="Bechner M."/>
            <person name="Brzezinski M.A."/>
            <person name="Chaal B.K."/>
            <person name="Chiovitti A."/>
            <person name="Davis A.K."/>
            <person name="Demarest M.S."/>
            <person name="Detter J.C."/>
            <person name="Glavina T."/>
            <person name="Goodstein D."/>
            <person name="Hadi M.Z."/>
            <person name="Hellsten U."/>
            <person name="Hildebrand M."/>
            <person name="Jenkins B.D."/>
            <person name="Jurka J."/>
            <person name="Kapitonov V.V."/>
            <person name="Kroger N."/>
            <person name="Lau W.W."/>
            <person name="Lane T.W."/>
            <person name="Larimer F.W."/>
            <person name="Lippmeier J.C."/>
            <person name="Lucas S."/>
            <person name="Medina M."/>
            <person name="Montsant A."/>
            <person name="Obornik M."/>
            <person name="Parker M.S."/>
            <person name="Palenik B."/>
            <person name="Pazour G.J."/>
            <person name="Richardson P.M."/>
            <person name="Rynearson T.A."/>
            <person name="Saito M.A."/>
            <person name="Schwartz D.C."/>
            <person name="Thamatrakoln K."/>
            <person name="Valentin K."/>
            <person name="Vardi A."/>
            <person name="Wilkerson F.P."/>
            <person name="Rokhsar D.S."/>
        </authorList>
    </citation>
    <scope>NUCLEOTIDE SEQUENCE [LARGE SCALE GENOMIC DNA]</scope>
    <source>
        <strain evidence="20 21">CCMP1335</strain>
    </source>
</reference>
<comment type="subcellular location">
    <subcellularLocation>
        <location evidence="2">Cytoplasmic vesicle</location>
        <location evidence="2">COPI-coated vesicle membrane</location>
        <topology evidence="2">Peripheral membrane protein</topology>
        <orientation evidence="2">Cytoplasmic side</orientation>
    </subcellularLocation>
    <subcellularLocation>
        <location evidence="1">Golgi apparatus membrane</location>
        <topology evidence="1">Peripheral membrane protein</topology>
        <orientation evidence="1">Cytoplasmic side</orientation>
    </subcellularLocation>
</comment>
<evidence type="ECO:0000256" key="6">
    <source>
        <dbReference type="ARBA" id="ARBA00022574"/>
    </source>
</evidence>
<dbReference type="CDD" id="cd22947">
    <property type="entry name" value="Coatomer_WDAD_beta-like"/>
    <property type="match status" value="1"/>
</dbReference>
<evidence type="ECO:0000256" key="1">
    <source>
        <dbReference type="ARBA" id="ARBA00004255"/>
    </source>
</evidence>
<dbReference type="GeneID" id="7446746"/>
<dbReference type="GO" id="GO:0005198">
    <property type="term" value="F:structural molecule activity"/>
    <property type="evidence" value="ECO:0007669"/>
    <property type="project" value="InterPro"/>
</dbReference>
<keyword evidence="16" id="KW-0175">Coiled coil</keyword>
<dbReference type="GO" id="GO:0030126">
    <property type="term" value="C:COPI vesicle coat"/>
    <property type="evidence" value="ECO:0000318"/>
    <property type="project" value="GO_Central"/>
</dbReference>
<dbReference type="AlphaFoldDB" id="B8C0Z9"/>
<dbReference type="RefSeq" id="XP_002289157.1">
    <property type="nucleotide sequence ID" value="XM_002289121.1"/>
</dbReference>
<dbReference type="CDD" id="cd00200">
    <property type="entry name" value="WD40"/>
    <property type="match status" value="1"/>
</dbReference>
<dbReference type="EMBL" id="CM000641">
    <property type="protein sequence ID" value="EED92694.1"/>
    <property type="molecule type" value="Genomic_DNA"/>
</dbReference>
<evidence type="ECO:0000256" key="13">
    <source>
        <dbReference type="ARBA" id="ARBA00025536"/>
    </source>
</evidence>
<keyword evidence="11" id="KW-0472">Membrane</keyword>
<dbReference type="PROSITE" id="PS50294">
    <property type="entry name" value="WD_REPEATS_REGION"/>
    <property type="match status" value="4"/>
</dbReference>
<accession>B8C0Z9</accession>
<feature type="repeat" description="WD" evidence="15">
    <location>
        <begin position="262"/>
        <end position="303"/>
    </location>
</feature>
<sequence>MLSVAVYFIESTACPKTGAADEPPLASSTNTTANNKPQPIRLDIKKKLSVTSERVKSVDIHPTESWALAALYSGNVTIWDYESGSNVKTFEVSELPVRCAKFITRKQWFVASSDDMRLRIYNYNTMEKIKDFEAHSDYIRYVEVHPSLPYILTSSDDMTIKCWDWDRGFDCTQLFEGHAHYVMMVKFNPKDTNTFASASLDRSIKVWGLGSPVPHYTLEGHERGVNCIDYYPSGDKPYILSGADDRTVKIWDYQTKSIVHSLDGHSHNVCSVLFHPKLPLICSASEDGTVRLWQSTTYRAETTLNYGMERAWALAATRETTKLAIGFDEGCVVIELGSDEPVVSMDGTGKVVWAKNNEIQTTTVRGLAGGDDEDALPDGERLPVVPRDLGACELYPQSIKHNCNGRFVAVCGDGEFIIYTAQALRNKAFGQAIDFVWSATGTGDYAIRESINRVKFFKNFKESRAIKPATTSAEGLFGGHLLGVKGGDSAVLFYDWDSGEFIRKIDVAPKEVYWSDSGNLVLVACEDSAYVLSYNAQVTASAIAMGQISPEDGVDGSFDLLYEISDTITTGEWVGDCFIYCNNAGRLNYSVGGKIQTLVHLDTSSSGTTMHRVLGYLAKEDRVYLVDKSLNIVSYKVMLAVLQYQTAVMRGDFDAANELLAHIPESEYTTVARFLESQGFKEEALEVTMDADHKFDLALELGKIEIAHELMNETPAEEKDSTDTMAKWKKLSDAALKINDFELTEAASLASDDYPGLLLLYSAVGNFEGMERLAKAAQDDGKTNVAFVANLLTGNVEACADLLIATNRLPEAAFFARTYLPSRVEEIVSLWKADLSKVSETAANALADPTSNPELFPDSDVALQVEKMFIAQREATRATGISASDYLTAKDDLELDLIALVKSQSASKPPPPPPPAAPVAAPTPPIPPPAPVDDSCDVDDGDVDTAALEAQRQAEMAAAEAQRQAEMAAAAEMKRQQEEVLRKKQEEAALARAAEEQRLRAEQEALRLKVEQEAEAARIAAEAEAKAEAEAAAAAAEDDLGDFGDDW</sequence>
<keyword evidence="21" id="KW-1185">Reference proteome</keyword>
<reference evidence="20 21" key="2">
    <citation type="journal article" date="2008" name="Nature">
        <title>The Phaeodactylum genome reveals the evolutionary history of diatom genomes.</title>
        <authorList>
            <person name="Bowler C."/>
            <person name="Allen A.E."/>
            <person name="Badger J.H."/>
            <person name="Grimwood J."/>
            <person name="Jabbari K."/>
            <person name="Kuo A."/>
            <person name="Maheswari U."/>
            <person name="Martens C."/>
            <person name="Maumus F."/>
            <person name="Otillar R.P."/>
            <person name="Rayko E."/>
            <person name="Salamov A."/>
            <person name="Vandepoele K."/>
            <person name="Beszteri B."/>
            <person name="Gruber A."/>
            <person name="Heijde M."/>
            <person name="Katinka M."/>
            <person name="Mock T."/>
            <person name="Valentin K."/>
            <person name="Verret F."/>
            <person name="Berges J.A."/>
            <person name="Brownlee C."/>
            <person name="Cadoret J.P."/>
            <person name="Chiovitti A."/>
            <person name="Choi C.J."/>
            <person name="Coesel S."/>
            <person name="De Martino A."/>
            <person name="Detter J.C."/>
            <person name="Durkin C."/>
            <person name="Falciatore A."/>
            <person name="Fournet J."/>
            <person name="Haruta M."/>
            <person name="Huysman M.J."/>
            <person name="Jenkins B.D."/>
            <person name="Jiroutova K."/>
            <person name="Jorgensen R.E."/>
            <person name="Joubert Y."/>
            <person name="Kaplan A."/>
            <person name="Kroger N."/>
            <person name="Kroth P.G."/>
            <person name="La Roche J."/>
            <person name="Lindquist E."/>
            <person name="Lommer M."/>
            <person name="Martin-Jezequel V."/>
            <person name="Lopez P.J."/>
            <person name="Lucas S."/>
            <person name="Mangogna M."/>
            <person name="McGinnis K."/>
            <person name="Medlin L.K."/>
            <person name="Montsant A."/>
            <person name="Oudot-Le Secq M.P."/>
            <person name="Napoli C."/>
            <person name="Obornik M."/>
            <person name="Parker M.S."/>
            <person name="Petit J.L."/>
            <person name="Porcel B.M."/>
            <person name="Poulsen N."/>
            <person name="Robison M."/>
            <person name="Rychlewski L."/>
            <person name="Rynearson T.A."/>
            <person name="Schmutz J."/>
            <person name="Shapiro H."/>
            <person name="Siaut M."/>
            <person name="Stanley M."/>
            <person name="Sussman M.R."/>
            <person name="Taylor A.R."/>
            <person name="Vardi A."/>
            <person name="von Dassow P."/>
            <person name="Vyverman W."/>
            <person name="Willis A."/>
            <person name="Wyrwicz L.S."/>
            <person name="Rokhsar D.S."/>
            <person name="Weissenbach J."/>
            <person name="Armbrust E.V."/>
            <person name="Green B.R."/>
            <person name="Van de Peer Y."/>
            <person name="Grigoriev I.V."/>
        </authorList>
    </citation>
    <scope>NUCLEOTIDE SEQUENCE [LARGE SCALE GENOMIC DNA]</scope>
    <source>
        <strain evidence="20 21">CCMP1335</strain>
    </source>
</reference>
<dbReference type="InterPro" id="IPR020472">
    <property type="entry name" value="WD40_PAC1"/>
</dbReference>
<evidence type="ECO:0000256" key="3">
    <source>
        <dbReference type="ARBA" id="ARBA00010844"/>
    </source>
</evidence>
<feature type="repeat" description="WD" evidence="15">
    <location>
        <begin position="218"/>
        <end position="261"/>
    </location>
</feature>
<evidence type="ECO:0000256" key="10">
    <source>
        <dbReference type="ARBA" id="ARBA00023034"/>
    </source>
</evidence>
<dbReference type="GO" id="GO:0006888">
    <property type="term" value="P:endoplasmic reticulum to Golgi vesicle-mediated transport"/>
    <property type="evidence" value="ECO:0000318"/>
    <property type="project" value="GO_Central"/>
</dbReference>
<dbReference type="HOGENOM" id="CLU_005507_0_0_1"/>
<feature type="domain" description="COPA/B TPR" evidence="19">
    <location>
        <begin position="644"/>
        <end position="832"/>
    </location>
</feature>
<dbReference type="PRINTS" id="PR00320">
    <property type="entry name" value="GPROTEINBRPT"/>
</dbReference>
<dbReference type="eggNOG" id="KOG0276">
    <property type="taxonomic scope" value="Eukaryota"/>
</dbReference>
<name>B8C0Z9_THAPS</name>
<dbReference type="Pfam" id="PF00400">
    <property type="entry name" value="WD40"/>
    <property type="match status" value="5"/>
</dbReference>
<dbReference type="Pfam" id="PF04053">
    <property type="entry name" value="B-prop_COPA_B_2nd"/>
    <property type="match status" value="1"/>
</dbReference>
<evidence type="ECO:0000259" key="18">
    <source>
        <dbReference type="Pfam" id="PF04053"/>
    </source>
</evidence>
<dbReference type="InterPro" id="IPR050844">
    <property type="entry name" value="Coatomer_complex_subunit"/>
</dbReference>
<evidence type="ECO:0000256" key="15">
    <source>
        <dbReference type="PROSITE-ProRule" id="PRU00221"/>
    </source>
</evidence>
<dbReference type="InterPro" id="IPR015943">
    <property type="entry name" value="WD40/YVTN_repeat-like_dom_sf"/>
</dbReference>
<feature type="compositionally biased region" description="Pro residues" evidence="17">
    <location>
        <begin position="908"/>
        <end position="931"/>
    </location>
</feature>
<dbReference type="SMART" id="SM00320">
    <property type="entry name" value="WD40"/>
    <property type="match status" value="7"/>
</dbReference>
<dbReference type="PROSITE" id="PS50082">
    <property type="entry name" value="WD_REPEATS_2"/>
    <property type="match status" value="5"/>
</dbReference>
<evidence type="ECO:0000256" key="16">
    <source>
        <dbReference type="SAM" id="Coils"/>
    </source>
</evidence>
<comment type="function">
    <text evidence="13">The coatomer is a cytosolic protein complex that binds to dilysine motifs and reversibly associates with Golgi non-clathrin-coated vesicles, which further mediate biosynthetic protein transport from the ER, via the Golgi up to the trans Golgi network. Coatomer complex is required for budding from Golgi membranes, and is essential for the retrograde Golgi-to-ER transport of dilysine-tagged proteins.</text>
</comment>
<dbReference type="PaxDb" id="35128-Thaps22092"/>
<keyword evidence="4" id="KW-0813">Transport</keyword>
<proteinExistence type="inferred from homology"/>
<evidence type="ECO:0000313" key="21">
    <source>
        <dbReference type="Proteomes" id="UP000001449"/>
    </source>
</evidence>
<feature type="domain" description="COPA/B second beta-propeller" evidence="18">
    <location>
        <begin position="368"/>
        <end position="627"/>
    </location>
</feature>
<keyword evidence="9" id="KW-0653">Protein transport</keyword>
<dbReference type="PANTHER" id="PTHR19876">
    <property type="entry name" value="COATOMER"/>
    <property type="match status" value="1"/>
</dbReference>
<gene>
    <name evidence="20" type="primary">COP3</name>
    <name evidence="20" type="ORF">THAPSDRAFT_22092</name>
</gene>
<dbReference type="InterPro" id="IPR001680">
    <property type="entry name" value="WD40_rpt"/>
</dbReference>
<keyword evidence="8" id="KW-0931">ER-Golgi transport</keyword>
<dbReference type="Proteomes" id="UP000001449">
    <property type="component" value="Chromosome 4"/>
</dbReference>
<dbReference type="Pfam" id="PF23953">
    <property type="entry name" value="TPR_COPA_B"/>
    <property type="match status" value="1"/>
</dbReference>
<feature type="coiled-coil region" evidence="16">
    <location>
        <begin position="956"/>
        <end position="1039"/>
    </location>
</feature>
<dbReference type="Gene3D" id="1.25.40.470">
    <property type="match status" value="1"/>
</dbReference>
<feature type="region of interest" description="Disordered" evidence="17">
    <location>
        <begin position="904"/>
        <end position="934"/>
    </location>
</feature>
<feature type="repeat" description="WD" evidence="15">
    <location>
        <begin position="132"/>
        <end position="164"/>
    </location>
</feature>
<evidence type="ECO:0000256" key="12">
    <source>
        <dbReference type="ARBA" id="ARBA00023329"/>
    </source>
</evidence>
<dbReference type="GO" id="GO:0006886">
    <property type="term" value="P:intracellular protein transport"/>
    <property type="evidence" value="ECO:0000318"/>
    <property type="project" value="GO_Central"/>
</dbReference>
<evidence type="ECO:0000259" key="19">
    <source>
        <dbReference type="Pfam" id="PF23953"/>
    </source>
</evidence>
<evidence type="ECO:0000256" key="17">
    <source>
        <dbReference type="SAM" id="MobiDB-lite"/>
    </source>
</evidence>
<feature type="repeat" description="WD" evidence="15">
    <location>
        <begin position="175"/>
        <end position="209"/>
    </location>
</feature>
<evidence type="ECO:0000256" key="7">
    <source>
        <dbReference type="ARBA" id="ARBA00022737"/>
    </source>
</evidence>
<dbReference type="Gene3D" id="2.130.10.10">
    <property type="entry name" value="YVTN repeat-like/Quinoprotein amine dehydrogenase"/>
    <property type="match status" value="1"/>
</dbReference>
<evidence type="ECO:0000256" key="4">
    <source>
        <dbReference type="ARBA" id="ARBA00022448"/>
    </source>
</evidence>
<evidence type="ECO:0000256" key="14">
    <source>
        <dbReference type="ARBA" id="ARBA00032920"/>
    </source>
</evidence>
<dbReference type="SUPFAM" id="SSF50978">
    <property type="entry name" value="WD40 repeat-like"/>
    <property type="match status" value="2"/>
</dbReference>
<dbReference type="STRING" id="35128.B8C0Z9"/>
<feature type="repeat" description="WD" evidence="15">
    <location>
        <begin position="48"/>
        <end position="89"/>
    </location>
</feature>
<dbReference type="InParanoid" id="B8C0Z9"/>
<protein>
    <recommendedName>
        <fullName evidence="14">Beta'-coat protein</fullName>
    </recommendedName>
</protein>
<dbReference type="GO" id="GO:0006890">
    <property type="term" value="P:retrograde vesicle-mediated transport, Golgi to endoplasmic reticulum"/>
    <property type="evidence" value="ECO:0000318"/>
    <property type="project" value="GO_Central"/>
</dbReference>
<dbReference type="KEGG" id="tps:THAPSDRAFT_22092"/>
<keyword evidence="5" id="KW-0963">Cytoplasm</keyword>
<dbReference type="GO" id="GO:0006891">
    <property type="term" value="P:intra-Golgi vesicle-mediated transport"/>
    <property type="evidence" value="ECO:0000318"/>
    <property type="project" value="GO_Central"/>
</dbReference>
<keyword evidence="12" id="KW-0968">Cytoplasmic vesicle</keyword>
<evidence type="ECO:0000256" key="5">
    <source>
        <dbReference type="ARBA" id="ARBA00022490"/>
    </source>
</evidence>
<dbReference type="FunCoup" id="B8C0Z9">
    <property type="interactions" value="518"/>
</dbReference>
<evidence type="ECO:0000256" key="9">
    <source>
        <dbReference type="ARBA" id="ARBA00022927"/>
    </source>
</evidence>
<dbReference type="FunFam" id="2.130.10.10:FF:000016">
    <property type="entry name" value="Coatomer alpha subunit, putative"/>
    <property type="match status" value="1"/>
</dbReference>
<evidence type="ECO:0000256" key="11">
    <source>
        <dbReference type="ARBA" id="ARBA00023136"/>
    </source>
</evidence>